<reference evidence="2 3" key="1">
    <citation type="submission" date="2017-02" db="EMBL/GenBank/DDBJ databases">
        <authorList>
            <person name="Jeong S."/>
        </authorList>
    </citation>
    <scope>NUCLEOTIDE SEQUENCE [LARGE SCALE GENOMIC DNA]</scope>
    <source>
        <strain evidence="2 3">RMAR6-6</strain>
    </source>
</reference>
<dbReference type="InterPro" id="IPR050336">
    <property type="entry name" value="Chromosome_partition/occlusion"/>
</dbReference>
<proteinExistence type="predicted"/>
<dbReference type="Gene3D" id="3.90.1530.30">
    <property type="match status" value="1"/>
</dbReference>
<sequence>MPETTQLQIELIPIEQIAILNPRVRNRKIFREIVSSIEEIGLKRPVTVTKRGDGQYELVCGQGRLEAFRELGQSEIPAIVIEADTETVLVKSLVENCARRKHQAIDLLQDISGMSKRGYTDVEIGRKTGLSVEYVRGVGKLLRQGERRLLRSVEAGHIPVSVAVEIADADDEGIQAALQQAYEKNILRGRKLFIAKRVIENRQRKGKGLGGARKTRKNVSSDALVKAYQEDTDRKKLLIRKADATRDRLMFIAHAVRELLHDDAFVEVLKTENLDTVPKNLAARMERQELTR</sequence>
<keyword evidence="3" id="KW-1185">Reference proteome</keyword>
<dbReference type="Pfam" id="PF07506">
    <property type="entry name" value="RepB"/>
    <property type="match status" value="1"/>
</dbReference>
<feature type="domain" description="ParB-like N-terminal" evidence="1">
    <location>
        <begin position="10"/>
        <end position="97"/>
    </location>
</feature>
<organism evidence="2 3">
    <name type="scientific">Roseibium algicola</name>
    <dbReference type="NCBI Taxonomy" id="2857014"/>
    <lineage>
        <taxon>Bacteria</taxon>
        <taxon>Pseudomonadati</taxon>
        <taxon>Pseudomonadota</taxon>
        <taxon>Alphaproteobacteria</taxon>
        <taxon>Hyphomicrobiales</taxon>
        <taxon>Stappiaceae</taxon>
        <taxon>Roseibium</taxon>
    </lineage>
</organism>
<dbReference type="EMBL" id="CP019630">
    <property type="protein sequence ID" value="AQQ05390.1"/>
    <property type="molecule type" value="Genomic_DNA"/>
</dbReference>
<accession>A0ABN4X0Y5</accession>
<dbReference type="PANTHER" id="PTHR33375:SF1">
    <property type="entry name" value="CHROMOSOME-PARTITIONING PROTEIN PARB-RELATED"/>
    <property type="match status" value="1"/>
</dbReference>
<dbReference type="Proteomes" id="UP000188174">
    <property type="component" value="Chromosome"/>
</dbReference>
<evidence type="ECO:0000313" key="3">
    <source>
        <dbReference type="Proteomes" id="UP000188174"/>
    </source>
</evidence>
<dbReference type="InterPro" id="IPR011111">
    <property type="entry name" value="Plasmid_RepB"/>
</dbReference>
<dbReference type="SMART" id="SM00470">
    <property type="entry name" value="ParB"/>
    <property type="match status" value="1"/>
</dbReference>
<protein>
    <submittedName>
        <fullName evidence="2">Chromosome partitioning protein ParB</fullName>
    </submittedName>
</protein>
<dbReference type="SUPFAM" id="SSF109709">
    <property type="entry name" value="KorB DNA-binding domain-like"/>
    <property type="match status" value="1"/>
</dbReference>
<dbReference type="RefSeq" id="WP_077292063.1">
    <property type="nucleotide sequence ID" value="NZ_CP019630.1"/>
</dbReference>
<evidence type="ECO:0000259" key="1">
    <source>
        <dbReference type="SMART" id="SM00470"/>
    </source>
</evidence>
<dbReference type="PANTHER" id="PTHR33375">
    <property type="entry name" value="CHROMOSOME-PARTITIONING PROTEIN PARB-RELATED"/>
    <property type="match status" value="1"/>
</dbReference>
<dbReference type="InterPro" id="IPR036086">
    <property type="entry name" value="ParB/Sulfiredoxin_sf"/>
</dbReference>
<name>A0ABN4X0Y5_9HYPH</name>
<dbReference type="Gene3D" id="1.10.10.2830">
    <property type="match status" value="1"/>
</dbReference>
<dbReference type="InterPro" id="IPR003115">
    <property type="entry name" value="ParB_N"/>
</dbReference>
<gene>
    <name evidence="2" type="ORF">B0E33_18895</name>
</gene>
<dbReference type="Pfam" id="PF02195">
    <property type="entry name" value="ParB_N"/>
    <property type="match status" value="1"/>
</dbReference>
<dbReference type="SUPFAM" id="SSF110849">
    <property type="entry name" value="ParB/Sulfiredoxin"/>
    <property type="match status" value="1"/>
</dbReference>
<evidence type="ECO:0000313" key="2">
    <source>
        <dbReference type="EMBL" id="AQQ05390.1"/>
    </source>
</evidence>